<protein>
    <submittedName>
        <fullName evidence="1">Uncharacterized protein</fullName>
    </submittedName>
</protein>
<dbReference type="AlphaFoldDB" id="A0AAE3SF94"/>
<dbReference type="Proteomes" id="UP001209229">
    <property type="component" value="Unassembled WGS sequence"/>
</dbReference>
<accession>A0AAE3SF94</accession>
<reference evidence="1" key="1">
    <citation type="submission" date="2022-10" db="EMBL/GenBank/DDBJ databases">
        <authorList>
            <person name="Yu W.X."/>
        </authorList>
    </citation>
    <scope>NUCLEOTIDE SEQUENCE</scope>
    <source>
        <strain evidence="1">AAT</strain>
    </source>
</reference>
<proteinExistence type="predicted"/>
<dbReference type="EMBL" id="JAPDPJ010000026">
    <property type="protein sequence ID" value="MCW3787260.1"/>
    <property type="molecule type" value="Genomic_DNA"/>
</dbReference>
<sequence length="210" mass="24492">MSVEVNKYRKCLYDILKRTEVINHYIQGVKTTGYLGTDIELIALQFRKIIELIALSSLVANKKEYAAMRSKFREDWNARLIFQDLERVNPEFYPKPSKQIEKVNSEGVKYFEFEPIEAGYLSKKEAIKIYEKCGGVLHAENPFRESKDIMQLQKQFPFWIKKIMTLMNHHSIILANKNMVVGLMKGKNDGLPHVTLFGLAENQNIKQFKE</sequence>
<comment type="caution">
    <text evidence="1">The sequence shown here is derived from an EMBL/GenBank/DDBJ whole genome shotgun (WGS) entry which is preliminary data.</text>
</comment>
<organism evidence="1 2">
    <name type="scientific">Plebeiibacterium sediminum</name>
    <dbReference type="NCBI Taxonomy" id="2992112"/>
    <lineage>
        <taxon>Bacteria</taxon>
        <taxon>Pseudomonadati</taxon>
        <taxon>Bacteroidota</taxon>
        <taxon>Bacteroidia</taxon>
        <taxon>Marinilabiliales</taxon>
        <taxon>Marinilabiliaceae</taxon>
        <taxon>Plebeiibacterium</taxon>
    </lineage>
</organism>
<keyword evidence="2" id="KW-1185">Reference proteome</keyword>
<evidence type="ECO:0000313" key="2">
    <source>
        <dbReference type="Proteomes" id="UP001209229"/>
    </source>
</evidence>
<name>A0AAE3SF94_9BACT</name>
<gene>
    <name evidence="1" type="ORF">OM075_12330</name>
</gene>
<dbReference type="RefSeq" id="WP_301190825.1">
    <property type="nucleotide sequence ID" value="NZ_JAPDPJ010000026.1"/>
</dbReference>
<evidence type="ECO:0000313" key="1">
    <source>
        <dbReference type="EMBL" id="MCW3787260.1"/>
    </source>
</evidence>